<dbReference type="AlphaFoldDB" id="A0AAF0THM0"/>
<protein>
    <submittedName>
        <fullName evidence="1">Uncharacterized protein</fullName>
    </submittedName>
</protein>
<gene>
    <name evidence="1" type="ORF">MTR67_012579</name>
</gene>
<organism evidence="1 2">
    <name type="scientific">Solanum verrucosum</name>
    <dbReference type="NCBI Taxonomy" id="315347"/>
    <lineage>
        <taxon>Eukaryota</taxon>
        <taxon>Viridiplantae</taxon>
        <taxon>Streptophyta</taxon>
        <taxon>Embryophyta</taxon>
        <taxon>Tracheophyta</taxon>
        <taxon>Spermatophyta</taxon>
        <taxon>Magnoliopsida</taxon>
        <taxon>eudicotyledons</taxon>
        <taxon>Gunneridae</taxon>
        <taxon>Pentapetalae</taxon>
        <taxon>asterids</taxon>
        <taxon>lamiids</taxon>
        <taxon>Solanales</taxon>
        <taxon>Solanaceae</taxon>
        <taxon>Solanoideae</taxon>
        <taxon>Solaneae</taxon>
        <taxon>Solanum</taxon>
    </lineage>
</organism>
<dbReference type="EMBL" id="CP133614">
    <property type="protein sequence ID" value="WMV19194.1"/>
    <property type="molecule type" value="Genomic_DNA"/>
</dbReference>
<evidence type="ECO:0000313" key="1">
    <source>
        <dbReference type="EMBL" id="WMV19194.1"/>
    </source>
</evidence>
<reference evidence="1" key="1">
    <citation type="submission" date="2023-08" db="EMBL/GenBank/DDBJ databases">
        <title>A de novo genome assembly of Solanum verrucosum Schlechtendal, a Mexican diploid species geographically isolated from the other diploid A-genome species in potato relatives.</title>
        <authorList>
            <person name="Hosaka K."/>
        </authorList>
    </citation>
    <scope>NUCLEOTIDE SEQUENCE</scope>
    <source>
        <tissue evidence="1">Young leaves</tissue>
    </source>
</reference>
<dbReference type="Proteomes" id="UP001234989">
    <property type="component" value="Chromosome 3"/>
</dbReference>
<sequence>MGVFGLLLDFGGPLGRSWVPELTLEQPFTHRMTTII</sequence>
<keyword evidence="2" id="KW-1185">Reference proteome</keyword>
<accession>A0AAF0THM0</accession>
<evidence type="ECO:0000313" key="2">
    <source>
        <dbReference type="Proteomes" id="UP001234989"/>
    </source>
</evidence>
<name>A0AAF0THM0_SOLVR</name>
<proteinExistence type="predicted"/>